<dbReference type="HAMAP" id="MF_00291_B">
    <property type="entry name" value="Ribosomal_uS2_B"/>
    <property type="match status" value="1"/>
</dbReference>
<dbReference type="InterPro" id="IPR005706">
    <property type="entry name" value="Ribosomal_uS2_bac/mit/plastid"/>
</dbReference>
<evidence type="ECO:0000256" key="3">
    <source>
        <dbReference type="ARBA" id="ARBA00023274"/>
    </source>
</evidence>
<reference evidence="5" key="1">
    <citation type="journal article" date="2005" name="Environ. Microbiol.">
        <title>Genetic and functional properties of uncultivated thermophilic crenarchaeotes from a subsurface gold mine as revealed by analysis of genome fragments.</title>
        <authorList>
            <person name="Nunoura T."/>
            <person name="Hirayama H."/>
            <person name="Takami H."/>
            <person name="Oida H."/>
            <person name="Nishi S."/>
            <person name="Shimamura S."/>
            <person name="Suzuki Y."/>
            <person name="Inagaki F."/>
            <person name="Takai K."/>
            <person name="Nealson K.H."/>
            <person name="Horikoshi K."/>
        </authorList>
    </citation>
    <scope>NUCLEOTIDE SEQUENCE</scope>
</reference>
<reference evidence="5" key="2">
    <citation type="journal article" date="2012" name="PLoS ONE">
        <title>A Deeply Branching Thermophilic Bacterium with an Ancient Acetyl-CoA Pathway Dominates a Subsurface Ecosystem.</title>
        <authorList>
            <person name="Takami H."/>
            <person name="Noguchi H."/>
            <person name="Takaki Y."/>
            <person name="Uchiyama I."/>
            <person name="Toyoda A."/>
            <person name="Nishi S."/>
            <person name="Chee G.-J."/>
            <person name="Arai W."/>
            <person name="Nunoura T."/>
            <person name="Itoh T."/>
            <person name="Hattori M."/>
            <person name="Takai K."/>
        </authorList>
    </citation>
    <scope>NUCLEOTIDE SEQUENCE</scope>
</reference>
<dbReference type="GO" id="GO:0003735">
    <property type="term" value="F:structural constituent of ribosome"/>
    <property type="evidence" value="ECO:0007669"/>
    <property type="project" value="InterPro"/>
</dbReference>
<dbReference type="CDD" id="cd01425">
    <property type="entry name" value="RPS2"/>
    <property type="match status" value="1"/>
</dbReference>
<dbReference type="Pfam" id="PF00318">
    <property type="entry name" value="Ribosomal_S2"/>
    <property type="match status" value="1"/>
</dbReference>
<name>H5SIS7_9ZZZZ</name>
<sequence length="314" mass="35885">MAVVSMKALLETGVHFGHRTRRWNPKMKPFIFTERNGIHIIDLQQTIQAIDQAYALIRDTVAQGGTVLFVGTKRQAQETIAQQAQRCGMPYVNQRWLGGTLTNWRTMRTRIEYLRDLEARRDAGEFERLPKKEALELNREIEALNERFGGLKEMRRLPDLLFIVDVRREETAVREANALNIPIIAMVDTNCDPDRIDLVIPANDDAIRAIKLIVSRMADAVLEGMNMRKEAGLPVEVVPEPEEYAYEYTSEEEEDERYLGEATLAKLRGGELFPAVLGEEDFEAAIAEEDVEELAEDEAFEDEADDIEDEEEEE</sequence>
<accession>H5SIS7</accession>
<dbReference type="Gene3D" id="1.10.287.610">
    <property type="entry name" value="Helix hairpin bin"/>
    <property type="match status" value="1"/>
</dbReference>
<dbReference type="PROSITE" id="PS00963">
    <property type="entry name" value="RIBOSOMAL_S2_2"/>
    <property type="match status" value="1"/>
</dbReference>
<dbReference type="InterPro" id="IPR018130">
    <property type="entry name" value="Ribosomal_uS2_CS"/>
</dbReference>
<evidence type="ECO:0000256" key="1">
    <source>
        <dbReference type="ARBA" id="ARBA00006242"/>
    </source>
</evidence>
<dbReference type="AlphaFoldDB" id="H5SIS7"/>
<dbReference type="PANTHER" id="PTHR12534">
    <property type="entry name" value="30S RIBOSOMAL PROTEIN S2 PROKARYOTIC AND ORGANELLAR"/>
    <property type="match status" value="1"/>
</dbReference>
<dbReference type="EMBL" id="AP011736">
    <property type="protein sequence ID" value="BAL56063.1"/>
    <property type="molecule type" value="Genomic_DNA"/>
</dbReference>
<dbReference type="Gene3D" id="3.40.50.10490">
    <property type="entry name" value="Glucose-6-phosphate isomerase like protein, domain 1"/>
    <property type="match status" value="1"/>
</dbReference>
<protein>
    <submittedName>
        <fullName evidence="5">30S ribosomal protein S2</fullName>
    </submittedName>
</protein>
<comment type="similarity">
    <text evidence="1">Belongs to the universal ribosomal protein uS2 family.</text>
</comment>
<dbReference type="FunFam" id="1.10.287.610:FF:000001">
    <property type="entry name" value="30S ribosomal protein S2"/>
    <property type="match status" value="1"/>
</dbReference>
<dbReference type="GO" id="GO:1990904">
    <property type="term" value="C:ribonucleoprotein complex"/>
    <property type="evidence" value="ECO:0007669"/>
    <property type="project" value="UniProtKB-KW"/>
</dbReference>
<proteinExistence type="inferred from homology"/>
<dbReference type="InterPro" id="IPR001865">
    <property type="entry name" value="Ribosomal_uS2"/>
</dbReference>
<dbReference type="InterPro" id="IPR023591">
    <property type="entry name" value="Ribosomal_uS2_flav_dom_sf"/>
</dbReference>
<keyword evidence="2 5" id="KW-0689">Ribosomal protein</keyword>
<feature type="region of interest" description="Disordered" evidence="4">
    <location>
        <begin position="290"/>
        <end position="314"/>
    </location>
</feature>
<dbReference type="NCBIfam" id="TIGR01011">
    <property type="entry name" value="rpsB_bact"/>
    <property type="match status" value="1"/>
</dbReference>
<gene>
    <name evidence="5" type="ORF">HGMM_F34B05C37</name>
</gene>
<evidence type="ECO:0000256" key="4">
    <source>
        <dbReference type="SAM" id="MobiDB-lite"/>
    </source>
</evidence>
<evidence type="ECO:0000256" key="2">
    <source>
        <dbReference type="ARBA" id="ARBA00022980"/>
    </source>
</evidence>
<dbReference type="PANTHER" id="PTHR12534:SF0">
    <property type="entry name" value="SMALL RIBOSOMAL SUBUNIT PROTEIN US2M"/>
    <property type="match status" value="1"/>
</dbReference>
<evidence type="ECO:0000313" key="5">
    <source>
        <dbReference type="EMBL" id="BAL56063.1"/>
    </source>
</evidence>
<dbReference type="PROSITE" id="PS00962">
    <property type="entry name" value="RIBOSOMAL_S2_1"/>
    <property type="match status" value="1"/>
</dbReference>
<organism evidence="5">
    <name type="scientific">uncultured prokaryote</name>
    <dbReference type="NCBI Taxonomy" id="198431"/>
    <lineage>
        <taxon>unclassified sequences</taxon>
        <taxon>environmental samples</taxon>
    </lineage>
</organism>
<keyword evidence="3" id="KW-0687">Ribonucleoprotein</keyword>
<dbReference type="SUPFAM" id="SSF52313">
    <property type="entry name" value="Ribosomal protein S2"/>
    <property type="match status" value="1"/>
</dbReference>
<dbReference type="PRINTS" id="PR00395">
    <property type="entry name" value="RIBOSOMALS2"/>
</dbReference>